<dbReference type="STRING" id="1796497.GCE9029_02154"/>
<dbReference type="EMBL" id="FIZX01000002">
    <property type="protein sequence ID" value="CZF80710.1"/>
    <property type="molecule type" value="Genomic_DNA"/>
</dbReference>
<proteinExistence type="predicted"/>
<gene>
    <name evidence="1" type="ORF">GCE9029_02154</name>
</gene>
<sequence>MSFTLSLATCDMSAISDARKAFKEHTKVDVLKNQGTVSLDFQVNQEYGPEEKQQVIGSFLNYVLQATAIKKLSIEHE</sequence>
<organism evidence="1 2">
    <name type="scientific">Grimontia celer</name>
    <dbReference type="NCBI Taxonomy" id="1796497"/>
    <lineage>
        <taxon>Bacteria</taxon>
        <taxon>Pseudomonadati</taxon>
        <taxon>Pseudomonadota</taxon>
        <taxon>Gammaproteobacteria</taxon>
        <taxon>Vibrionales</taxon>
        <taxon>Vibrionaceae</taxon>
        <taxon>Grimontia</taxon>
    </lineage>
</organism>
<name>A0A128F2Q8_9GAMM</name>
<evidence type="ECO:0000313" key="1">
    <source>
        <dbReference type="EMBL" id="CZF80710.1"/>
    </source>
</evidence>
<dbReference type="AlphaFoldDB" id="A0A128F2Q8"/>
<keyword evidence="2" id="KW-1185">Reference proteome</keyword>
<protein>
    <submittedName>
        <fullName evidence="1">Uncharacterized protein</fullName>
    </submittedName>
</protein>
<accession>A0A128F2Q8</accession>
<reference evidence="2" key="1">
    <citation type="submission" date="2016-02" db="EMBL/GenBank/DDBJ databases">
        <authorList>
            <person name="Rodrigo-Torres Lidia"/>
            <person name="Arahal R.David."/>
        </authorList>
    </citation>
    <scope>NUCLEOTIDE SEQUENCE [LARGE SCALE GENOMIC DNA]</scope>
    <source>
        <strain evidence="2">CECT 9029</strain>
    </source>
</reference>
<dbReference type="OrthoDB" id="9978431at2"/>
<dbReference type="RefSeq" id="WP_062663259.1">
    <property type="nucleotide sequence ID" value="NZ_FIZX01000002.1"/>
</dbReference>
<dbReference type="Proteomes" id="UP000071641">
    <property type="component" value="Unassembled WGS sequence"/>
</dbReference>
<evidence type="ECO:0000313" key="2">
    <source>
        <dbReference type="Proteomes" id="UP000071641"/>
    </source>
</evidence>